<dbReference type="GO" id="GO:0005737">
    <property type="term" value="C:cytoplasm"/>
    <property type="evidence" value="ECO:0007669"/>
    <property type="project" value="TreeGrafter"/>
</dbReference>
<dbReference type="PANTHER" id="PTHR12400:SF21">
    <property type="entry name" value="KINASE"/>
    <property type="match status" value="1"/>
</dbReference>
<feature type="compositionally biased region" description="Basic and acidic residues" evidence="5">
    <location>
        <begin position="62"/>
        <end position="82"/>
    </location>
</feature>
<organism evidence="6 7">
    <name type="scientific">Neurospora tetrasperma (strain FGSC 2508 / ATCC MYA-4615 / P0657)</name>
    <dbReference type="NCBI Taxonomy" id="510951"/>
    <lineage>
        <taxon>Eukaryota</taxon>
        <taxon>Fungi</taxon>
        <taxon>Dikarya</taxon>
        <taxon>Ascomycota</taxon>
        <taxon>Pezizomycotina</taxon>
        <taxon>Sordariomycetes</taxon>
        <taxon>Sordariomycetidae</taxon>
        <taxon>Sordariales</taxon>
        <taxon>Sordariaceae</taxon>
        <taxon>Neurospora</taxon>
    </lineage>
</organism>
<dbReference type="GO" id="GO:0046854">
    <property type="term" value="P:phosphatidylinositol phosphate biosynthetic process"/>
    <property type="evidence" value="ECO:0007669"/>
    <property type="project" value="TreeGrafter"/>
</dbReference>
<dbReference type="InterPro" id="IPR005522">
    <property type="entry name" value="IPK"/>
</dbReference>
<evidence type="ECO:0000256" key="1">
    <source>
        <dbReference type="ARBA" id="ARBA00007374"/>
    </source>
</evidence>
<feature type="compositionally biased region" description="Basic and acidic residues" evidence="5">
    <location>
        <begin position="1135"/>
        <end position="1169"/>
    </location>
</feature>
<proteinExistence type="inferred from homology"/>
<sequence>MSFSLWTGRELKSRTSTIVRVVCTEPSWDPKWTNRRGHRDNGFSIDNEAKKVSGHGGKSCRRNSEDQREASQWEKFQERDEPVNDQSPGTLMGKVFTISLLAQLQTPLIGLKVEDSSRDDSTPTQTNITTTYRRQIDCPNNPASISCTSIPVSAQLSDVLPMSNSHSTNHDAAAAAAAPAAASVSPARLAAAAGQDASSFDITSPSAESSPCRLVPPVDPPELDQEHGIIVSAPCLSPGPPPPPADGHQPGHCGAPPPASAAAVPTPTTPLVITDNTTDRTVAHAAAAAAAADPIKYHRGPAAYLQRHPSGPGASLLTQAFATARGTNHNNPQHQQQQQPPLADNTLQPQPQVVSSSHLLSAVPSESHTRPPPPPPPQDHRYSQDEEEDALTPRAGSPRNSIFHKTQHTMASMTATVTSTATMTGPPLGNAIELDLRQVNSMLKGHREYLTKNKGRARSPERLESTDADISSHPVISTKLSESPTALNNSNNHDGAADNGDNAIPRLRKDQRAQTVPEKAWSIGVGELTDDQDGQVEKSITEVLAGVEPNARSRKASHSLRFFKEGLPDEKSKKKDAKRERLTSTAEEAEETETEGEGKPRAPTAVPASTSEDTQLPETDEASQARSIPLLTPESPTGNNTAPDYFLSKLVEEPAQLKHQPPATPGREHTSALQDTAAAVGKSSPSLDRKPEPRRKSDASIEGGSHTEEGEESGEEKISSAVFLPHQGPEEAEEEHSDVPGAASSRTALPSRTHSRAEDFHSWLVKAGEPEVECLDECPDVEKTHRLAKPAADSAATVPFVGSQIDTGKVNEPAVADEIETGVPPPQKPFQSIAHHAHHHHHHHHHHHRHPEDVVHDHQGETKEEQPLDAIELIPYKHQVGGHTTLWRFSRRAVCKQLNNRENEFYEKIERYHRDLLAFLPRYIGVLNVTFQKKPRRKSVHKKDEAAAALEAPAAGENEATSSGAKGDEAAPTTNGAQPAQPEQRMISQSLQQPLGQIPTVTFVDNQHILPRSLIQPALASSSSFTRLRSASSASLHGRRILNGQCAENPSHMLRPRLEDRHANSWGATMVNKRLRNEVFNDAFLKQPVAVHRHKKGHQRPFSRRSLQPVLRHTESDPNLDVAQDAKPRASSAGEESRLKPCDLVRSEENLATRPRSFREEGVEDDGPKDVTGTSAPEPEILKDASPAQPKKKRRYSGTGLRRKPKDVEDSRGDLQYFEEADSAPYKADNEEPVFESGGVPDVPGAESIGPLDTTHNGTNGTNGVDTATADDLAPSSPHNEITKIPRPINPKEAQTQTDSRVEYFLLLEDLTAGMKRPCIMDLKMGTRQYGVEASPKKQKSQQGKCAKTTSRELGVRVCGLQVWDVATQSYVFKDKYYGRDLKAGQEFQDALTRFLYNGVDRASILRHIPTVLHKLSELEVIIRRLKGYRFYAASLLMFYDGEPLPPPAPPTPSTTTHSEYDTAMEDYYSTDFATDNDDAVSIKHRIDSTLNGGSGGGGGGKKKKDKHEIDFKMADFANCVTAEDLAANGIEGKPCPPRYPQEPDNGFLRGLRSLRKYFLRIQRDVRRELGLGTWRAVDEEIEREMMEDAAYGAEEDEGFVSE</sequence>
<feature type="region of interest" description="Disordered" evidence="5">
    <location>
        <begin position="232"/>
        <end position="270"/>
    </location>
</feature>
<feature type="region of interest" description="Disordered" evidence="5">
    <location>
        <begin position="452"/>
        <end position="534"/>
    </location>
</feature>
<feature type="compositionally biased region" description="Low complexity" evidence="5">
    <location>
        <begin position="488"/>
        <end position="503"/>
    </location>
</feature>
<feature type="compositionally biased region" description="Low complexity" evidence="5">
    <location>
        <begin position="947"/>
        <end position="960"/>
    </location>
</feature>
<dbReference type="InterPro" id="IPR038286">
    <property type="entry name" value="IPK_sf"/>
</dbReference>
<feature type="region of interest" description="Disordered" evidence="5">
    <location>
        <begin position="1091"/>
        <end position="1214"/>
    </location>
</feature>
<feature type="region of interest" description="Disordered" evidence="5">
    <location>
        <begin position="326"/>
        <end position="401"/>
    </location>
</feature>
<feature type="region of interest" description="Disordered" evidence="5">
    <location>
        <begin position="551"/>
        <end position="756"/>
    </location>
</feature>
<comment type="similarity">
    <text evidence="1 4">Belongs to the inositol phosphokinase (IPK) family.</text>
</comment>
<feature type="compositionally biased region" description="Basic residues" evidence="5">
    <location>
        <begin position="1091"/>
        <end position="1103"/>
    </location>
</feature>
<dbReference type="HOGENOM" id="CLU_001850_1_0_1"/>
<dbReference type="GO" id="GO:0008440">
    <property type="term" value="F:inositol-1,4,5-trisphosphate 3-kinase activity"/>
    <property type="evidence" value="ECO:0007669"/>
    <property type="project" value="TreeGrafter"/>
</dbReference>
<dbReference type="Pfam" id="PF03770">
    <property type="entry name" value="IPK"/>
    <property type="match status" value="1"/>
</dbReference>
<reference evidence="7" key="1">
    <citation type="journal article" date="2011" name="Genetics">
        <title>Massive changes in genome architecture accompany the transition to self-fertility in the filamentous fungus Neurospora tetrasperma.</title>
        <authorList>
            <person name="Ellison C.E."/>
            <person name="Stajich J.E."/>
            <person name="Jacobson D.J."/>
            <person name="Natvig D.O."/>
            <person name="Lapidus A."/>
            <person name="Foster B."/>
            <person name="Aerts A."/>
            <person name="Riley R."/>
            <person name="Lindquist E.A."/>
            <person name="Grigoriev I.V."/>
            <person name="Taylor J.W."/>
        </authorList>
    </citation>
    <scope>NUCLEOTIDE SEQUENCE [LARGE SCALE GENOMIC DNA]</scope>
    <source>
        <strain evidence="7">FGSC 2508 / P0657</strain>
    </source>
</reference>
<dbReference type="RefSeq" id="XP_009852637.1">
    <property type="nucleotide sequence ID" value="XM_009854335.1"/>
</dbReference>
<keyword evidence="3 4" id="KW-0418">Kinase</keyword>
<feature type="compositionally biased region" description="Low complexity" evidence="5">
    <location>
        <begin position="328"/>
        <end position="341"/>
    </location>
</feature>
<evidence type="ECO:0000313" key="7">
    <source>
        <dbReference type="Proteomes" id="UP000008065"/>
    </source>
</evidence>
<dbReference type="Proteomes" id="UP000008065">
    <property type="component" value="Unassembled WGS sequence"/>
</dbReference>
<feature type="region of interest" description="Disordered" evidence="5">
    <location>
        <begin position="934"/>
        <end position="988"/>
    </location>
</feature>
<name>F8MPF9_NEUT8</name>
<feature type="compositionally biased region" description="Polar residues" evidence="5">
    <location>
        <begin position="607"/>
        <end position="626"/>
    </location>
</feature>
<dbReference type="KEGG" id="nte:NEUTE1DRAFT111475"/>
<dbReference type="SUPFAM" id="SSF56104">
    <property type="entry name" value="SAICAR synthase-like"/>
    <property type="match status" value="1"/>
</dbReference>
<dbReference type="PANTHER" id="PTHR12400">
    <property type="entry name" value="INOSITOL POLYPHOSPHATE KINASE"/>
    <property type="match status" value="1"/>
</dbReference>
<evidence type="ECO:0000256" key="4">
    <source>
        <dbReference type="RuleBase" id="RU363090"/>
    </source>
</evidence>
<accession>F8MPF9</accession>
<evidence type="ECO:0000256" key="3">
    <source>
        <dbReference type="ARBA" id="ARBA00022777"/>
    </source>
</evidence>
<feature type="compositionally biased region" description="Polar residues" evidence="5">
    <location>
        <begin position="345"/>
        <end position="359"/>
    </location>
</feature>
<feature type="compositionally biased region" description="Low complexity" evidence="5">
    <location>
        <begin position="260"/>
        <end position="270"/>
    </location>
</feature>
<keyword evidence="2 4" id="KW-0808">Transferase</keyword>
<dbReference type="GO" id="GO:0032958">
    <property type="term" value="P:inositol phosphate biosynthetic process"/>
    <property type="evidence" value="ECO:0007669"/>
    <property type="project" value="InterPro"/>
</dbReference>
<dbReference type="EC" id="2.7.-.-" evidence="4"/>
<dbReference type="GO" id="GO:0005634">
    <property type="term" value="C:nucleus"/>
    <property type="evidence" value="ECO:0007669"/>
    <property type="project" value="TreeGrafter"/>
</dbReference>
<evidence type="ECO:0000256" key="2">
    <source>
        <dbReference type="ARBA" id="ARBA00022679"/>
    </source>
</evidence>
<feature type="compositionally biased region" description="Polar residues" evidence="5">
    <location>
        <begin position="474"/>
        <end position="487"/>
    </location>
</feature>
<evidence type="ECO:0000313" key="6">
    <source>
        <dbReference type="EMBL" id="EGO57118.1"/>
    </source>
</evidence>
<dbReference type="Gene3D" id="3.30.470.160">
    <property type="entry name" value="Inositol polyphosphate kinase"/>
    <property type="match status" value="1"/>
</dbReference>
<feature type="region of interest" description="Disordered" evidence="5">
    <location>
        <begin position="30"/>
        <end position="89"/>
    </location>
</feature>
<dbReference type="GO" id="GO:0000824">
    <property type="term" value="F:inositol-1,4,5,6-tetrakisphosphate 3-kinase activity"/>
    <property type="evidence" value="ECO:0007669"/>
    <property type="project" value="TreeGrafter"/>
</dbReference>
<dbReference type="OrthoDB" id="2573163at2759"/>
<gene>
    <name evidence="6" type="ORF">NEUTE1DRAFT_111475</name>
</gene>
<protein>
    <recommendedName>
        <fullName evidence="4">Kinase</fullName>
        <ecNumber evidence="4">2.7.-.-</ecNumber>
    </recommendedName>
</protein>
<dbReference type="GeneID" id="20822575"/>
<keyword evidence="7" id="KW-1185">Reference proteome</keyword>
<feature type="compositionally biased region" description="Basic residues" evidence="5">
    <location>
        <begin position="1190"/>
        <end position="1205"/>
    </location>
</feature>
<evidence type="ECO:0000256" key="5">
    <source>
        <dbReference type="SAM" id="MobiDB-lite"/>
    </source>
</evidence>
<dbReference type="VEuPathDB" id="FungiDB:NEUTE1DRAFT_111475"/>
<feature type="compositionally biased region" description="Basic and acidic residues" evidence="5">
    <location>
        <begin position="562"/>
        <end position="582"/>
    </location>
</feature>
<feature type="compositionally biased region" description="Basic and acidic residues" evidence="5">
    <location>
        <begin position="687"/>
        <end position="699"/>
    </location>
</feature>
<dbReference type="EMBL" id="GL891305">
    <property type="protein sequence ID" value="EGO57118.1"/>
    <property type="molecule type" value="Genomic_DNA"/>
</dbReference>